<evidence type="ECO:0000259" key="1">
    <source>
        <dbReference type="Pfam" id="PF07007"/>
    </source>
</evidence>
<gene>
    <name evidence="2" type="ORF">KDM89_04930</name>
</gene>
<dbReference type="Proteomes" id="UP000680067">
    <property type="component" value="Unassembled WGS sequence"/>
</dbReference>
<name>A0A941DIQ8_9BURK</name>
<organism evidence="2 3">
    <name type="scientific">Undibacterium luofuense</name>
    <dbReference type="NCBI Taxonomy" id="2828733"/>
    <lineage>
        <taxon>Bacteria</taxon>
        <taxon>Pseudomonadati</taxon>
        <taxon>Pseudomonadota</taxon>
        <taxon>Betaproteobacteria</taxon>
        <taxon>Burkholderiales</taxon>
        <taxon>Oxalobacteraceae</taxon>
        <taxon>Undibacterium</taxon>
    </lineage>
</organism>
<dbReference type="RefSeq" id="WP_212686819.1">
    <property type="nucleotide sequence ID" value="NZ_JAGSPN010000002.1"/>
</dbReference>
<accession>A0A941DIQ8</accession>
<evidence type="ECO:0000313" key="3">
    <source>
        <dbReference type="Proteomes" id="UP000680067"/>
    </source>
</evidence>
<dbReference type="Gene3D" id="1.20.1270.180">
    <property type="match status" value="1"/>
</dbReference>
<feature type="domain" description="Lysozyme inhibitor LprI-like N-terminal" evidence="1">
    <location>
        <begin position="21"/>
        <end position="111"/>
    </location>
</feature>
<dbReference type="Pfam" id="PF07007">
    <property type="entry name" value="LprI"/>
    <property type="match status" value="1"/>
</dbReference>
<reference evidence="2" key="1">
    <citation type="submission" date="2021-04" db="EMBL/GenBank/DDBJ databases">
        <title>novel species isolated from subtropical streams in China.</title>
        <authorList>
            <person name="Lu H."/>
        </authorList>
    </citation>
    <scope>NUCLEOTIDE SEQUENCE</scope>
    <source>
        <strain evidence="2">LFS511W</strain>
    </source>
</reference>
<dbReference type="InterPro" id="IPR009739">
    <property type="entry name" value="LprI-like_N"/>
</dbReference>
<dbReference type="AlphaFoldDB" id="A0A941DIQ8"/>
<keyword evidence="3" id="KW-1185">Reference proteome</keyword>
<proteinExistence type="predicted"/>
<evidence type="ECO:0000313" key="2">
    <source>
        <dbReference type="EMBL" id="MBR7781473.1"/>
    </source>
</evidence>
<dbReference type="EMBL" id="JAGSPN010000002">
    <property type="protein sequence ID" value="MBR7781473.1"/>
    <property type="molecule type" value="Genomic_DNA"/>
</dbReference>
<comment type="caution">
    <text evidence="2">The sequence shown here is derived from an EMBL/GenBank/DDBJ whole genome shotgun (WGS) entry which is preliminary data.</text>
</comment>
<protein>
    <submittedName>
        <fullName evidence="2">DUF1311 domain-containing protein</fullName>
    </submittedName>
</protein>
<sequence length="132" mass="15081">MTALLTFISGAALAATSNADCSDRKNTIDITNCMMEKLDAKEVKLRKYLAAAQKQEKQTGGNDEELIETQKIWENYMRKHCGYLYSREPGSARYTESAECQLRLYDERIKEIWLAYLTYSDSTPPVLPDPKD</sequence>